<reference evidence="1" key="2">
    <citation type="submission" date="2025-03" db="EMBL/GenBank/DDBJ databases">
        <authorList>
            <consortium name="ELIXIR-Norway"/>
            <consortium name="Elixir Norway"/>
        </authorList>
    </citation>
    <scope>NUCLEOTIDE SEQUENCE</scope>
</reference>
<organism evidence="1 2">
    <name type="scientific">Rangifer tarandus platyrhynchus</name>
    <name type="common">Svalbard reindeer</name>
    <dbReference type="NCBI Taxonomy" id="3082113"/>
    <lineage>
        <taxon>Eukaryota</taxon>
        <taxon>Metazoa</taxon>
        <taxon>Chordata</taxon>
        <taxon>Craniata</taxon>
        <taxon>Vertebrata</taxon>
        <taxon>Euteleostomi</taxon>
        <taxon>Mammalia</taxon>
        <taxon>Eutheria</taxon>
        <taxon>Laurasiatheria</taxon>
        <taxon>Artiodactyla</taxon>
        <taxon>Ruminantia</taxon>
        <taxon>Pecora</taxon>
        <taxon>Cervidae</taxon>
        <taxon>Odocoileinae</taxon>
        <taxon>Rangifer</taxon>
    </lineage>
</organism>
<protein>
    <submittedName>
        <fullName evidence="1">Uncharacterized protein</fullName>
    </submittedName>
</protein>
<sequence length="131" mass="14158">MRKALWAWGHSKPKQGAFHLLGYSFSLIGIASPTAVRVWRGWRAAHAYLATPSKSGVPHQQLPEERGSLQTLGSLPRLCQDRGGALILCKDGPGRAQLPEDPHVGARRPGEVTEPPLLPATTAGPALDWTR</sequence>
<dbReference type="Proteomes" id="UP001162501">
    <property type="component" value="Chromosome 14"/>
</dbReference>
<accession>A0AC59YF97</accession>
<dbReference type="EMBL" id="OX596098">
    <property type="protein sequence ID" value="CAM9649999.1"/>
    <property type="molecule type" value="Genomic_DNA"/>
</dbReference>
<name>A0AC59YF97_RANTA</name>
<proteinExistence type="predicted"/>
<gene>
    <name evidence="1" type="ORF">MRATA1EN22A_LOCUS5506</name>
</gene>
<evidence type="ECO:0000313" key="1">
    <source>
        <dbReference type="EMBL" id="CAM9649999.1"/>
    </source>
</evidence>
<evidence type="ECO:0000313" key="2">
    <source>
        <dbReference type="Proteomes" id="UP001162501"/>
    </source>
</evidence>
<reference evidence="1" key="1">
    <citation type="submission" date="2023-05" db="EMBL/GenBank/DDBJ databases">
        <authorList>
            <consortium name="ELIXIR-Norway"/>
        </authorList>
    </citation>
    <scope>NUCLEOTIDE SEQUENCE</scope>
</reference>